<name>A0AAW0IG15_MYOGA</name>
<feature type="compositionally biased region" description="Polar residues" evidence="1">
    <location>
        <begin position="860"/>
        <end position="873"/>
    </location>
</feature>
<evidence type="ECO:0000313" key="5">
    <source>
        <dbReference type="Proteomes" id="UP001488838"/>
    </source>
</evidence>
<protein>
    <recommendedName>
        <fullName evidence="3">Rho-GAP domain-containing protein</fullName>
    </recommendedName>
</protein>
<feature type="region of interest" description="Disordered" evidence="1">
    <location>
        <begin position="656"/>
        <end position="722"/>
    </location>
</feature>
<accession>A0AAW0IG15</accession>
<dbReference type="InterPro" id="IPR042869">
    <property type="entry name" value="ARHGAP11A/B"/>
</dbReference>
<feature type="compositionally biased region" description="Polar residues" evidence="1">
    <location>
        <begin position="682"/>
        <end position="697"/>
    </location>
</feature>
<dbReference type="InterPro" id="IPR000198">
    <property type="entry name" value="RhoGAP_dom"/>
</dbReference>
<reference evidence="4 5" key="1">
    <citation type="journal article" date="2023" name="bioRxiv">
        <title>Conserved and derived expression patterns and positive selection on dental genes reveal complex evolutionary context of ever-growing rodent molars.</title>
        <authorList>
            <person name="Calamari Z.T."/>
            <person name="Song A."/>
            <person name="Cohen E."/>
            <person name="Akter M."/>
            <person name="Roy R.D."/>
            <person name="Hallikas O."/>
            <person name="Christensen M.M."/>
            <person name="Li P."/>
            <person name="Marangoni P."/>
            <person name="Jernvall J."/>
            <person name="Klein O.D."/>
        </authorList>
    </citation>
    <scope>NUCLEOTIDE SEQUENCE [LARGE SCALE GENOMIC DNA]</scope>
    <source>
        <strain evidence="4">V071</strain>
    </source>
</reference>
<dbReference type="EMBL" id="JBBHLL010000135">
    <property type="protein sequence ID" value="KAK7813484.1"/>
    <property type="molecule type" value="Genomic_DNA"/>
</dbReference>
<dbReference type="AlphaFoldDB" id="A0AAW0IG15"/>
<evidence type="ECO:0000313" key="4">
    <source>
        <dbReference type="EMBL" id="KAK7813484.1"/>
    </source>
</evidence>
<gene>
    <name evidence="4" type="ORF">U0070_017002</name>
</gene>
<dbReference type="PANTHER" id="PTHR15670">
    <property type="entry name" value="RHO GTPASE ACTIVATING PROTEIN 11A"/>
    <property type="match status" value="1"/>
</dbReference>
<feature type="region of interest" description="Disordered" evidence="1">
    <location>
        <begin position="941"/>
        <end position="974"/>
    </location>
</feature>
<feature type="chain" id="PRO_5043710069" description="Rho-GAP domain-containing protein" evidence="2">
    <location>
        <begin position="21"/>
        <end position="974"/>
    </location>
</feature>
<sequence length="974" mass="106902">MWDRRLVRLALLQQLRAVYGIKVKGGRGQCDRRRRETAVTEIRGKIFGVPFNSLPHSVVPEYGHIPSFLVDACTSLEEHIHTEGLFRKSGSVIRLKALKIPVSLQSKLDHGEACLSSALPCDVAGLLKQFFRELPEPVLPTDLHEALFKAQQLGAEEKNKATLLLSCLVADPTVDVLRYFFNFLKNVSLRASENKMDSSNLAVIFAPNLLQTRRVPDFILEKIPAMLGIDGLCTAPSLEAFEEGEYETPGECKRKRRQSVGDFVNGALNKLKSSRTPSITPQQDRTAQASVSPLILTPSVKRKLPGESSHAFSSKKRKSIRHNLNFELLPSHLFSSNSTPVSVHFDTSPEGSSQSSLSPIAMSGNHLISTDLRRSKRIASKKVYRVESGKAGCFSPKVSRKEKVRRSLRLKFSLGKNRDSNGCSVINRYENVGRRLANQQSLKNRIESVKTGLLFSPDNDERLLKKDAEKMSKSEEHLLTPDGLDGADYRMSWTEPSNSSFQDMGVNGSSPIMSNPEVKSFSLEPDITVERSPAVSCERGPSPFHSQPDNSVLGSSLSGDESNLTSETLLKIQKAFSESGSDLHTLISQGQSSVTDEGEESEASDETVRGTKGDDGSLRGERESCDPEGEFSSYQSPQLGREASIGFYSAQVKVEHEEDIHSEVPKADFIQQELPSEEQTKEPQSPRNQLSTQSVGNETVVEEVSEAGGAAGEDEAPSSLEQSTCPVIVLSKPQPQRLAKQQSLVGKCNTAVPGALQMTEHGKVSDHIQWFNKLSLNEPNRAKVKSPLKFQRTPVRQSVRRINSLLEYGRQPVRQKLAVLGDAASPLVKSVSCDGALPSCVESTSKYSSGSSTRLGPEAQASTSCDESNDGISKSSVELTSKSFSKIKRHPDPVHASLGTTRLCKQESKSGGHIKFPLDDLTNHDRSKFVSNTAGIKSRVLRKPSEKERVWYKGSPKNPIGKTHLLPTSKPVDL</sequence>
<dbReference type="SMART" id="SM00324">
    <property type="entry name" value="RhoGAP"/>
    <property type="match status" value="1"/>
</dbReference>
<feature type="region of interest" description="Disordered" evidence="1">
    <location>
        <begin position="472"/>
        <end position="518"/>
    </location>
</feature>
<feature type="region of interest" description="Disordered" evidence="1">
    <location>
        <begin position="844"/>
        <end position="873"/>
    </location>
</feature>
<organism evidence="4 5">
    <name type="scientific">Myodes glareolus</name>
    <name type="common">Bank vole</name>
    <name type="synonym">Clethrionomys glareolus</name>
    <dbReference type="NCBI Taxonomy" id="447135"/>
    <lineage>
        <taxon>Eukaryota</taxon>
        <taxon>Metazoa</taxon>
        <taxon>Chordata</taxon>
        <taxon>Craniata</taxon>
        <taxon>Vertebrata</taxon>
        <taxon>Euteleostomi</taxon>
        <taxon>Mammalia</taxon>
        <taxon>Eutheria</taxon>
        <taxon>Euarchontoglires</taxon>
        <taxon>Glires</taxon>
        <taxon>Rodentia</taxon>
        <taxon>Myomorpha</taxon>
        <taxon>Muroidea</taxon>
        <taxon>Cricetidae</taxon>
        <taxon>Arvicolinae</taxon>
        <taxon>Myodes</taxon>
    </lineage>
</organism>
<comment type="caution">
    <text evidence="4">The sequence shown here is derived from an EMBL/GenBank/DDBJ whole genome shotgun (WGS) entry which is preliminary data.</text>
</comment>
<dbReference type="Proteomes" id="UP001488838">
    <property type="component" value="Unassembled WGS sequence"/>
</dbReference>
<feature type="signal peptide" evidence="2">
    <location>
        <begin position="1"/>
        <end position="20"/>
    </location>
</feature>
<dbReference type="InterPro" id="IPR008936">
    <property type="entry name" value="Rho_GTPase_activation_prot"/>
</dbReference>
<feature type="compositionally biased region" description="Polar residues" evidence="1">
    <location>
        <begin position="274"/>
        <end position="291"/>
    </location>
</feature>
<feature type="compositionally biased region" description="Basic and acidic residues" evidence="1">
    <location>
        <begin position="656"/>
        <end position="666"/>
    </location>
</feature>
<feature type="compositionally biased region" description="Polar residues" evidence="1">
    <location>
        <begin position="494"/>
        <end position="513"/>
    </location>
</feature>
<dbReference type="Pfam" id="PF00620">
    <property type="entry name" value="RhoGAP"/>
    <property type="match status" value="1"/>
</dbReference>
<feature type="compositionally biased region" description="Acidic residues" evidence="1">
    <location>
        <begin position="596"/>
        <end position="605"/>
    </location>
</feature>
<dbReference type="GO" id="GO:0005096">
    <property type="term" value="F:GTPase activator activity"/>
    <property type="evidence" value="ECO:0007669"/>
    <property type="project" value="TreeGrafter"/>
</dbReference>
<feature type="region of interest" description="Disordered" evidence="1">
    <location>
        <begin position="273"/>
        <end position="292"/>
    </location>
</feature>
<evidence type="ECO:0000256" key="1">
    <source>
        <dbReference type="SAM" id="MobiDB-lite"/>
    </source>
</evidence>
<feature type="compositionally biased region" description="Basic and acidic residues" evidence="1">
    <location>
        <begin position="606"/>
        <end position="625"/>
    </location>
</feature>
<feature type="region of interest" description="Disordered" evidence="1">
    <location>
        <begin position="533"/>
        <end position="562"/>
    </location>
</feature>
<dbReference type="PROSITE" id="PS50238">
    <property type="entry name" value="RHOGAP"/>
    <property type="match status" value="1"/>
</dbReference>
<feature type="compositionally biased region" description="Polar residues" evidence="1">
    <location>
        <begin position="544"/>
        <end position="562"/>
    </location>
</feature>
<dbReference type="GO" id="GO:0007165">
    <property type="term" value="P:signal transduction"/>
    <property type="evidence" value="ECO:0007669"/>
    <property type="project" value="InterPro"/>
</dbReference>
<evidence type="ECO:0000259" key="3">
    <source>
        <dbReference type="PROSITE" id="PS50238"/>
    </source>
</evidence>
<dbReference type="SUPFAM" id="SSF48350">
    <property type="entry name" value="GTPase activation domain, GAP"/>
    <property type="match status" value="1"/>
</dbReference>
<proteinExistence type="predicted"/>
<feature type="domain" description="Rho-GAP" evidence="3">
    <location>
        <begin position="52"/>
        <end position="249"/>
    </location>
</feature>
<dbReference type="Gene3D" id="1.10.555.10">
    <property type="entry name" value="Rho GTPase activation protein"/>
    <property type="match status" value="1"/>
</dbReference>
<feature type="region of interest" description="Disordered" evidence="1">
    <location>
        <begin position="588"/>
        <end position="642"/>
    </location>
</feature>
<evidence type="ECO:0000256" key="2">
    <source>
        <dbReference type="SAM" id="SignalP"/>
    </source>
</evidence>
<keyword evidence="2" id="KW-0732">Signal</keyword>
<keyword evidence="5" id="KW-1185">Reference proteome</keyword>
<dbReference type="PANTHER" id="PTHR15670:SF4">
    <property type="entry name" value="RHO GTPASE-ACTIVATING PROTEIN 11A"/>
    <property type="match status" value="1"/>
</dbReference>